<protein>
    <submittedName>
        <fullName evidence="6">Membrane protein</fullName>
    </submittedName>
</protein>
<dbReference type="Gene3D" id="2.40.30.170">
    <property type="match status" value="1"/>
</dbReference>
<dbReference type="Gene3D" id="1.10.287.470">
    <property type="entry name" value="Helix hairpin bin"/>
    <property type="match status" value="1"/>
</dbReference>
<dbReference type="Pfam" id="PF25876">
    <property type="entry name" value="HH_MFP_RND"/>
    <property type="match status" value="1"/>
</dbReference>
<keyword evidence="3" id="KW-0812">Transmembrane</keyword>
<feature type="domain" description="Multidrug resistance protein MdtA-like alpha-helical hairpin" evidence="4">
    <location>
        <begin position="124"/>
        <end position="191"/>
    </location>
</feature>
<keyword evidence="3" id="KW-1133">Transmembrane helix</keyword>
<feature type="coiled-coil region" evidence="2">
    <location>
        <begin position="103"/>
        <end position="144"/>
    </location>
</feature>
<evidence type="ECO:0000259" key="5">
    <source>
        <dbReference type="Pfam" id="PF25917"/>
    </source>
</evidence>
<dbReference type="SUPFAM" id="SSF111369">
    <property type="entry name" value="HlyD-like secretion proteins"/>
    <property type="match status" value="1"/>
</dbReference>
<evidence type="ECO:0000256" key="3">
    <source>
        <dbReference type="SAM" id="Phobius"/>
    </source>
</evidence>
<dbReference type="STRING" id="212667.VFDL14_17855"/>
<reference evidence="6 7" key="1">
    <citation type="submission" date="2014-02" db="EMBL/GenBank/DDBJ databases">
        <title>Vibrio fortis Dalian14 Genome Sequencing.</title>
        <authorList>
            <person name="Wang Y."/>
            <person name="Song L."/>
            <person name="Liu G."/>
            <person name="Ding J."/>
        </authorList>
    </citation>
    <scope>NUCLEOTIDE SEQUENCE [LARGE SCALE GENOMIC DNA]</scope>
    <source>
        <strain evidence="6 7">Dalian14</strain>
    </source>
</reference>
<feature type="domain" description="Multidrug resistance protein MdtA-like barrel-sandwich hybrid" evidence="5">
    <location>
        <begin position="66"/>
        <end position="236"/>
    </location>
</feature>
<proteinExistence type="inferred from homology"/>
<name>A0A066UPW3_9VIBR</name>
<accession>A0A066UPW3</accession>
<keyword evidence="7" id="KW-1185">Reference proteome</keyword>
<gene>
    <name evidence="6" type="ORF">VFDL14_17855</name>
</gene>
<keyword evidence="2" id="KW-0175">Coiled coil</keyword>
<organism evidence="6 7">
    <name type="scientific">Vibrio fortis</name>
    <dbReference type="NCBI Taxonomy" id="212667"/>
    <lineage>
        <taxon>Bacteria</taxon>
        <taxon>Pseudomonadati</taxon>
        <taxon>Pseudomonadota</taxon>
        <taxon>Gammaproteobacteria</taxon>
        <taxon>Vibrionales</taxon>
        <taxon>Vibrionaceae</taxon>
        <taxon>Vibrio</taxon>
    </lineage>
</organism>
<dbReference type="OrthoDB" id="286173at2"/>
<keyword evidence="3" id="KW-0472">Membrane</keyword>
<evidence type="ECO:0000256" key="1">
    <source>
        <dbReference type="ARBA" id="ARBA00009477"/>
    </source>
</evidence>
<feature type="transmembrane region" description="Helical" evidence="3">
    <location>
        <begin position="31"/>
        <end position="49"/>
    </location>
</feature>
<dbReference type="PANTHER" id="PTHR30386:SF18">
    <property type="entry name" value="INNER MEMBRANE PROTEIN YIAV-RELATED"/>
    <property type="match status" value="1"/>
</dbReference>
<sequence>MDLLLIMTYAALCITIFKVFNIPLNKWTVPTAVLGGVVIIGTLILLMNYNHPFTQIGNQIYSTTPIVSGVRGKVIEVPVEPNKPLKKGDILFKIDPIPFEAEVAKLEAKVKEASQGALGLESQVAEAEAAKIKAIAERDKAQREFSRYQRGFNSGAFTEQQLDTRRQAYKAAEAALKVAEASQEQAQIALNSEIGGENTAVAGLLADLRKAQFDLDQTVVRAPTDGYVTQLALRPGVMAVPLPLAPVMTFVHTEEQFYTAAFRQNSLQRLQPGFEAEFLFRALPGKVFKGRIEEVLPAIGESQFQARGALLGTEALKTSGRVFAKLTITDDLSEYHLPMGTAVEVAVYSDSFTHVSVMRKVLIRMKSWQNYLYLDH</sequence>
<dbReference type="InterPro" id="IPR058625">
    <property type="entry name" value="MdtA-like_BSH"/>
</dbReference>
<feature type="transmembrane region" description="Helical" evidence="3">
    <location>
        <begin position="6"/>
        <end position="24"/>
    </location>
</feature>
<dbReference type="Gene3D" id="2.40.50.100">
    <property type="match status" value="1"/>
</dbReference>
<evidence type="ECO:0000313" key="7">
    <source>
        <dbReference type="Proteomes" id="UP000027219"/>
    </source>
</evidence>
<dbReference type="PANTHER" id="PTHR30386">
    <property type="entry name" value="MEMBRANE FUSION SUBUNIT OF EMRAB-TOLC MULTIDRUG EFFLUX PUMP"/>
    <property type="match status" value="1"/>
</dbReference>
<evidence type="ECO:0000256" key="2">
    <source>
        <dbReference type="SAM" id="Coils"/>
    </source>
</evidence>
<comment type="similarity">
    <text evidence="1">Belongs to the membrane fusion protein (MFP) (TC 8.A.1) family.</text>
</comment>
<dbReference type="Pfam" id="PF25917">
    <property type="entry name" value="BSH_RND"/>
    <property type="match status" value="1"/>
</dbReference>
<evidence type="ECO:0000259" key="4">
    <source>
        <dbReference type="Pfam" id="PF25876"/>
    </source>
</evidence>
<evidence type="ECO:0000313" key="6">
    <source>
        <dbReference type="EMBL" id="KDN29115.1"/>
    </source>
</evidence>
<dbReference type="InterPro" id="IPR050739">
    <property type="entry name" value="MFP"/>
</dbReference>
<dbReference type="EMBL" id="JFFR01000012">
    <property type="protein sequence ID" value="KDN29115.1"/>
    <property type="molecule type" value="Genomic_DNA"/>
</dbReference>
<dbReference type="AlphaFoldDB" id="A0A066UPW3"/>
<dbReference type="Proteomes" id="UP000027219">
    <property type="component" value="Unassembled WGS sequence"/>
</dbReference>
<dbReference type="RefSeq" id="WP_032550523.1">
    <property type="nucleotide sequence ID" value="NZ_JFFR01000012.1"/>
</dbReference>
<dbReference type="InterPro" id="IPR058624">
    <property type="entry name" value="MdtA-like_HH"/>
</dbReference>
<comment type="caution">
    <text evidence="6">The sequence shown here is derived from an EMBL/GenBank/DDBJ whole genome shotgun (WGS) entry which is preliminary data.</text>
</comment>